<protein>
    <submittedName>
        <fullName evidence="3">F-box/LRR-repeat protein</fullName>
    </submittedName>
</protein>
<evidence type="ECO:0000256" key="1">
    <source>
        <dbReference type="SAM" id="MobiDB-lite"/>
    </source>
</evidence>
<dbReference type="Gene3D" id="3.80.10.10">
    <property type="entry name" value="Ribonuclease Inhibitor"/>
    <property type="match status" value="1"/>
</dbReference>
<feature type="domain" description="F-box" evidence="2">
    <location>
        <begin position="12"/>
        <end position="49"/>
    </location>
</feature>
<dbReference type="Pfam" id="PF00646">
    <property type="entry name" value="F-box"/>
    <property type="match status" value="1"/>
</dbReference>
<accession>A0AAQ3K3R4</accession>
<feature type="region of interest" description="Disordered" evidence="1">
    <location>
        <begin position="128"/>
        <end position="157"/>
    </location>
</feature>
<reference evidence="3 4" key="1">
    <citation type="submission" date="2023-10" db="EMBL/GenBank/DDBJ databases">
        <title>Chromosome-scale genome assembly provides insights into flower coloration mechanisms of Canna indica.</title>
        <authorList>
            <person name="Li C."/>
        </authorList>
    </citation>
    <scope>NUCLEOTIDE SEQUENCE [LARGE SCALE GENOMIC DNA]</scope>
    <source>
        <tissue evidence="3">Flower</tissue>
    </source>
</reference>
<evidence type="ECO:0000259" key="2">
    <source>
        <dbReference type="Pfam" id="PF00646"/>
    </source>
</evidence>
<dbReference type="InterPro" id="IPR036047">
    <property type="entry name" value="F-box-like_dom_sf"/>
</dbReference>
<dbReference type="PANTHER" id="PTHR38926:SF5">
    <property type="entry name" value="F-BOX AND LEUCINE-RICH REPEAT PROTEIN 6"/>
    <property type="match status" value="1"/>
</dbReference>
<dbReference type="AlphaFoldDB" id="A0AAQ3K3R4"/>
<dbReference type="EMBL" id="CP136891">
    <property type="protein sequence ID" value="WOK99536.1"/>
    <property type="molecule type" value="Genomic_DNA"/>
</dbReference>
<sequence length="157" mass="17746">MEEIRRWEEMEMDCLANIFQRLSLEDMAVAVPFVCRSWLQASLDPLCWRALNFRQLNFLPWSSFTRKFTAAYSYSDVSADAASFSSLLKLVVARSKGVVTEIQFPLVFGASLQDLLYASNRACPDPVAVDEDRSARNPNLYPVKLEGSGQATKNRNP</sequence>
<organism evidence="3 4">
    <name type="scientific">Canna indica</name>
    <name type="common">Indian-shot</name>
    <dbReference type="NCBI Taxonomy" id="4628"/>
    <lineage>
        <taxon>Eukaryota</taxon>
        <taxon>Viridiplantae</taxon>
        <taxon>Streptophyta</taxon>
        <taxon>Embryophyta</taxon>
        <taxon>Tracheophyta</taxon>
        <taxon>Spermatophyta</taxon>
        <taxon>Magnoliopsida</taxon>
        <taxon>Liliopsida</taxon>
        <taxon>Zingiberales</taxon>
        <taxon>Cannaceae</taxon>
        <taxon>Canna</taxon>
    </lineage>
</organism>
<dbReference type="SUPFAM" id="SSF81383">
    <property type="entry name" value="F-box domain"/>
    <property type="match status" value="1"/>
</dbReference>
<dbReference type="InterPro" id="IPR001810">
    <property type="entry name" value="F-box_dom"/>
</dbReference>
<dbReference type="InterPro" id="IPR032675">
    <property type="entry name" value="LRR_dom_sf"/>
</dbReference>
<name>A0AAQ3K3R4_9LILI</name>
<gene>
    <name evidence="3" type="ORF">Cni_G08248</name>
</gene>
<keyword evidence="4" id="KW-1185">Reference proteome</keyword>
<proteinExistence type="predicted"/>
<evidence type="ECO:0000313" key="4">
    <source>
        <dbReference type="Proteomes" id="UP001327560"/>
    </source>
</evidence>
<evidence type="ECO:0000313" key="3">
    <source>
        <dbReference type="EMBL" id="WOK99536.1"/>
    </source>
</evidence>
<dbReference type="PANTHER" id="PTHR38926">
    <property type="entry name" value="F-BOX DOMAIN CONTAINING PROTEIN, EXPRESSED"/>
    <property type="match status" value="1"/>
</dbReference>
<dbReference type="Proteomes" id="UP001327560">
    <property type="component" value="Chromosome 2"/>
</dbReference>